<comment type="caution">
    <text evidence="1">The sequence shown here is derived from an EMBL/GenBank/DDBJ whole genome shotgun (WGS) entry which is preliminary data.</text>
</comment>
<dbReference type="AlphaFoldDB" id="A0A645J447"/>
<name>A0A645J447_9ZZZZ</name>
<accession>A0A645J447</accession>
<proteinExistence type="predicted"/>
<protein>
    <submittedName>
        <fullName evidence="1">Uncharacterized protein</fullName>
    </submittedName>
</protein>
<evidence type="ECO:0000313" key="1">
    <source>
        <dbReference type="EMBL" id="MPN57469.1"/>
    </source>
</evidence>
<sequence length="64" mass="7528">MRCMVLSSDKRRTASHDSFKKHSRCVGKRNYKNDQHNKNSLPFIHFSITDLNIPAILYAEKSQY</sequence>
<dbReference type="EMBL" id="VSSQ01129022">
    <property type="protein sequence ID" value="MPN57469.1"/>
    <property type="molecule type" value="Genomic_DNA"/>
</dbReference>
<organism evidence="1">
    <name type="scientific">bioreactor metagenome</name>
    <dbReference type="NCBI Taxonomy" id="1076179"/>
    <lineage>
        <taxon>unclassified sequences</taxon>
        <taxon>metagenomes</taxon>
        <taxon>ecological metagenomes</taxon>
    </lineage>
</organism>
<gene>
    <name evidence="1" type="ORF">SDC9_205163</name>
</gene>
<reference evidence="1" key="1">
    <citation type="submission" date="2019-08" db="EMBL/GenBank/DDBJ databases">
        <authorList>
            <person name="Kucharzyk K."/>
            <person name="Murdoch R.W."/>
            <person name="Higgins S."/>
            <person name="Loffler F."/>
        </authorList>
    </citation>
    <scope>NUCLEOTIDE SEQUENCE</scope>
</reference>